<organism evidence="1 2">
    <name type="scientific">Peribacillus deserti</name>
    <dbReference type="NCBI Taxonomy" id="673318"/>
    <lineage>
        <taxon>Bacteria</taxon>
        <taxon>Bacillati</taxon>
        <taxon>Bacillota</taxon>
        <taxon>Bacilli</taxon>
        <taxon>Bacillales</taxon>
        <taxon>Bacillaceae</taxon>
        <taxon>Peribacillus</taxon>
    </lineage>
</organism>
<evidence type="ECO:0000313" key="1">
    <source>
        <dbReference type="EMBL" id="MBM7692425.1"/>
    </source>
</evidence>
<protein>
    <recommendedName>
        <fullName evidence="3">GapA-binding peptide SR1P</fullName>
    </recommendedName>
</protein>
<proteinExistence type="predicted"/>
<name>A0ABS2QHI9_9BACI</name>
<accession>A0ABS2QHI9</accession>
<reference evidence="1 2" key="1">
    <citation type="submission" date="2021-01" db="EMBL/GenBank/DDBJ databases">
        <title>Genomic Encyclopedia of Type Strains, Phase IV (KMG-IV): sequencing the most valuable type-strain genomes for metagenomic binning, comparative biology and taxonomic classification.</title>
        <authorList>
            <person name="Goeker M."/>
        </authorList>
    </citation>
    <scope>NUCLEOTIDE SEQUENCE [LARGE SCALE GENOMIC DNA]</scope>
    <source>
        <strain evidence="1 2">DSM 105482</strain>
    </source>
</reference>
<comment type="caution">
    <text evidence="1">The sequence shown here is derived from an EMBL/GenBank/DDBJ whole genome shotgun (WGS) entry which is preliminary data.</text>
</comment>
<dbReference type="EMBL" id="JAFBFI010000006">
    <property type="protein sequence ID" value="MBM7692425.1"/>
    <property type="molecule type" value="Genomic_DNA"/>
</dbReference>
<gene>
    <name evidence="1" type="ORF">JOC77_001855</name>
</gene>
<evidence type="ECO:0000313" key="2">
    <source>
        <dbReference type="Proteomes" id="UP000823486"/>
    </source>
</evidence>
<sequence>MGIIVCQTCNSTIDHYEDEKVNVLYSAKCDCCQSEEHGQETR</sequence>
<dbReference type="Pfam" id="PF13790">
    <property type="entry name" value="SR1P"/>
    <property type="match status" value="1"/>
</dbReference>
<keyword evidence="2" id="KW-1185">Reference proteome</keyword>
<dbReference type="Proteomes" id="UP000823486">
    <property type="component" value="Unassembled WGS sequence"/>
</dbReference>
<dbReference type="RefSeq" id="WP_204541947.1">
    <property type="nucleotide sequence ID" value="NZ_JAFBFI010000006.1"/>
</dbReference>
<dbReference type="InterPro" id="IPR025236">
    <property type="entry name" value="SR1P"/>
</dbReference>
<evidence type="ECO:0008006" key="3">
    <source>
        <dbReference type="Google" id="ProtNLM"/>
    </source>
</evidence>